<gene>
    <name evidence="2" type="ORF">Pla108_42230</name>
</gene>
<evidence type="ECO:0000313" key="3">
    <source>
        <dbReference type="Proteomes" id="UP000317421"/>
    </source>
</evidence>
<dbReference type="AlphaFoldDB" id="A0A5C5ZW77"/>
<organism evidence="2 3">
    <name type="scientific">Botrimarina colliarenosi</name>
    <dbReference type="NCBI Taxonomy" id="2528001"/>
    <lineage>
        <taxon>Bacteria</taxon>
        <taxon>Pseudomonadati</taxon>
        <taxon>Planctomycetota</taxon>
        <taxon>Planctomycetia</taxon>
        <taxon>Pirellulales</taxon>
        <taxon>Lacipirellulaceae</taxon>
        <taxon>Botrimarina</taxon>
    </lineage>
</organism>
<sequence>MLDLAVRMDWPEGQSVPETEPAFRELFWKRVVRKEENAAGGMPRRRSAAFVQIALRRAKALSPFADCRDLESDVLDSLHHDSLTTTCDDSDSQVAPAHDVLEDWAILRWIEEMYARHEKSLVAMASELGTEPALRRSYRKWVCELVEQSPDAADNIYKAVVGQQGLSAHFHDDTLVSLLRSSASASFLSRHTSSLLADGRRLLKRVIHLLRVGCVTTPAWFGGAGGVASLIHVPDGDAWEAVLRLVASRLDEFDEDDVQLLLGLAEDAARGVSWRTPYPKGSSDIVKIAFWLLPRFDDYRSEDSRKRVLQLIAKLPKCEADKTAQMLTAEQREDRDRIGEDFRELVLSDMAGFAVCRDLPEAVLTTLRRELLLTEDILKNRSREFYDTHTEPHFGLRERMGFRYFPPSAFHGPFLFLLRHHPDHAIDFTLDAFNHSAEWNSTNRVPMAYIAPPYEITLRLSDGGESTQWCNDRLWGWYRGATVGPHVLQSMLMALELWLLEAAGASPDKIDDILLSLLRRSKSAAITAVVASVATAYPRITPETLLALLSSRECILLDKQRLVQEHSVSAMQNMLPTLDSTKKIYENERKESSKRAHRGNDLEVAIANLQLTPHADRVQELIDKLRSSMPPIDQQDEEDRIWRLALHRMDLRQYSMSDQPKSSALEHSKKPEGHAEASRLIRLDLKVPEADVQQMVIATEKRLGSADARLALFMWGYKTFSGEEAGQYDPSVWKERLDEARQLPDANEEDYLMGRGAPAFVAAVCIRDHFGELSEEERDWCVDSVCSAVEQDADNWDGLARVQRGSMEGDRPSAYVLPSLLGKSLDAPLAERIRRMLVLAVTHPTEEVRMHAVAGAGKFLWSTHAELARRCVNALAAEAALVQEMRSAERENPYPERKDYGLIEYEAAQRVRTGFFETAEDSYPKLNISDWTGSAANHRIIRLLCYAPNEEMAISAFARLAKILVQWWDEDEDHRRGRERSDDAVIGLTNLFEEFILQVPPEQSAAILEPVVAAVERHPRETASILRGVIGFEDRLQQTDRFWAIWVMFAEQVRKAKWLSSLDAGHPRGRDIMATIFLTEYWKAEVTHWTSLEGHAHHIHQLFKDLPPTALVLDNYARFLYHIGEQSLPEAFKLVAERLKKGDSTAMLRMSNTVYMLESLLRRYVYGSPIAMKSDRSLRDAVLYLLDTLVESGSSSAFRMRDDFVTPLGQ</sequence>
<keyword evidence="3" id="KW-1185">Reference proteome</keyword>
<proteinExistence type="predicted"/>
<dbReference type="RefSeq" id="WP_146446885.1">
    <property type="nucleotide sequence ID" value="NZ_SJPR01000019.1"/>
</dbReference>
<accession>A0A5C5ZW77</accession>
<evidence type="ECO:0000313" key="2">
    <source>
        <dbReference type="EMBL" id="TWT91529.1"/>
    </source>
</evidence>
<dbReference type="OrthoDB" id="580795at2"/>
<name>A0A5C5ZW77_9BACT</name>
<dbReference type="EMBL" id="SJPR01000019">
    <property type="protein sequence ID" value="TWT91529.1"/>
    <property type="molecule type" value="Genomic_DNA"/>
</dbReference>
<reference evidence="2 3" key="1">
    <citation type="submission" date="2019-02" db="EMBL/GenBank/DDBJ databases">
        <title>Deep-cultivation of Planctomycetes and their phenomic and genomic characterization uncovers novel biology.</title>
        <authorList>
            <person name="Wiegand S."/>
            <person name="Jogler M."/>
            <person name="Boedeker C."/>
            <person name="Pinto D."/>
            <person name="Vollmers J."/>
            <person name="Rivas-Marin E."/>
            <person name="Kohn T."/>
            <person name="Peeters S.H."/>
            <person name="Heuer A."/>
            <person name="Rast P."/>
            <person name="Oberbeckmann S."/>
            <person name="Bunk B."/>
            <person name="Jeske O."/>
            <person name="Meyerdierks A."/>
            <person name="Storesund J.E."/>
            <person name="Kallscheuer N."/>
            <person name="Luecker S."/>
            <person name="Lage O.M."/>
            <person name="Pohl T."/>
            <person name="Merkel B.J."/>
            <person name="Hornburger P."/>
            <person name="Mueller R.-W."/>
            <person name="Bruemmer F."/>
            <person name="Labrenz M."/>
            <person name="Spormann A.M."/>
            <person name="Op Den Camp H."/>
            <person name="Overmann J."/>
            <person name="Amann R."/>
            <person name="Jetten M.S.M."/>
            <person name="Mascher T."/>
            <person name="Medema M.H."/>
            <person name="Devos D.P."/>
            <person name="Kaster A.-K."/>
            <person name="Ovreas L."/>
            <person name="Rohde M."/>
            <person name="Galperin M.Y."/>
            <person name="Jogler C."/>
        </authorList>
    </citation>
    <scope>NUCLEOTIDE SEQUENCE [LARGE SCALE GENOMIC DNA]</scope>
    <source>
        <strain evidence="2 3">Pla108</strain>
    </source>
</reference>
<feature type="region of interest" description="Disordered" evidence="1">
    <location>
        <begin position="655"/>
        <end position="677"/>
    </location>
</feature>
<dbReference type="Proteomes" id="UP000317421">
    <property type="component" value="Unassembled WGS sequence"/>
</dbReference>
<comment type="caution">
    <text evidence="2">The sequence shown here is derived from an EMBL/GenBank/DDBJ whole genome shotgun (WGS) entry which is preliminary data.</text>
</comment>
<protein>
    <submittedName>
        <fullName evidence="2">Uncharacterized protein</fullName>
    </submittedName>
</protein>
<evidence type="ECO:0000256" key="1">
    <source>
        <dbReference type="SAM" id="MobiDB-lite"/>
    </source>
</evidence>
<feature type="compositionally biased region" description="Basic and acidic residues" evidence="1">
    <location>
        <begin position="664"/>
        <end position="677"/>
    </location>
</feature>